<evidence type="ECO:0000256" key="1">
    <source>
        <dbReference type="ARBA" id="ARBA00003394"/>
    </source>
</evidence>
<dbReference type="InterPro" id="IPR007507">
    <property type="entry name" value="Glycos_transf_N"/>
</dbReference>
<evidence type="ECO:0000259" key="11">
    <source>
        <dbReference type="Pfam" id="PF04413"/>
    </source>
</evidence>
<organism evidence="12 13">
    <name type="scientific">Paragemmobacter aquarius</name>
    <dbReference type="NCBI Taxonomy" id="2169400"/>
    <lineage>
        <taxon>Bacteria</taxon>
        <taxon>Pseudomonadati</taxon>
        <taxon>Pseudomonadota</taxon>
        <taxon>Alphaproteobacteria</taxon>
        <taxon>Rhodobacterales</taxon>
        <taxon>Paracoccaceae</taxon>
        <taxon>Paragemmobacter</taxon>
    </lineage>
</organism>
<evidence type="ECO:0000256" key="10">
    <source>
        <dbReference type="RuleBase" id="RU365103"/>
    </source>
</evidence>
<evidence type="ECO:0000256" key="2">
    <source>
        <dbReference type="ARBA" id="ARBA00004713"/>
    </source>
</evidence>
<keyword evidence="10" id="KW-0472">Membrane</keyword>
<proteinExistence type="inferred from homology"/>
<keyword evidence="10" id="KW-0448">Lipopolysaccharide biosynthesis</keyword>
<dbReference type="KEGG" id="geh:HYN69_04700"/>
<evidence type="ECO:0000256" key="8">
    <source>
        <dbReference type="PIRSR" id="PIRSR639901-1"/>
    </source>
</evidence>
<dbReference type="GO" id="GO:0009244">
    <property type="term" value="P:lipopolysaccharide core region biosynthetic process"/>
    <property type="evidence" value="ECO:0007669"/>
    <property type="project" value="UniProtKB-UniRule"/>
</dbReference>
<evidence type="ECO:0000256" key="5">
    <source>
        <dbReference type="ARBA" id="ARBA00022679"/>
    </source>
</evidence>
<keyword evidence="10" id="KW-1003">Cell membrane</keyword>
<dbReference type="InterPro" id="IPR038107">
    <property type="entry name" value="Glycos_transf_N_sf"/>
</dbReference>
<evidence type="ECO:0000256" key="4">
    <source>
        <dbReference type="ARBA" id="ARBA00019077"/>
    </source>
</evidence>
<feature type="domain" description="3-deoxy-D-manno-octulosonic-acid transferase N-terminal" evidence="11">
    <location>
        <begin position="49"/>
        <end position="221"/>
    </location>
</feature>
<dbReference type="OrthoDB" id="9789797at2"/>
<dbReference type="Gene3D" id="3.40.50.2000">
    <property type="entry name" value="Glycogen Phosphorylase B"/>
    <property type="match status" value="1"/>
</dbReference>
<sequence>MASVPFTDPPSPPASPLLGAYLCLTALLSPFAAPLLRRRLAAGKEDPDRWREKLGQTNVPRPAGPLVWLHAVSVGEGLSVLPLLAALTTRAHVLLTCTTVTSARLMTARVPPGVTVQFLPLDLPGPVGRFLRHWRPDVAVMVESEFWPRLIYQTHRRAIPLLLVNARISDASLARWSRLRGLSRALLRRFSALAAPDHAAADKLLRLGADPSTVTVTGSLKRGADRLPVDPAELARLRAATVGRPLWLAASTHPGEEDIVAAAHRKISDALPDALLILAPRHPDRASAIRAALQAAGHSVAQRTKGESPATGIYLADTLGELGLWFDLCPVSFIGGSLVPVGGHNAYEPALHGSAILHGPMVGNFADLYARLDQNGAALCITAETLAETVLTLQDPTARDALTRAATSTLSAEGDATDRVAALIFSALSGVTPSSADASRATGPYAP</sequence>
<evidence type="ECO:0000313" key="12">
    <source>
        <dbReference type="EMBL" id="AWB47904.1"/>
    </source>
</evidence>
<dbReference type="EC" id="2.4.99.12" evidence="3 10"/>
<comment type="similarity">
    <text evidence="10">Belongs to the glycosyltransferase group 1 family.</text>
</comment>
<feature type="site" description="Transition state stabilizer" evidence="9">
    <location>
        <position position="143"/>
    </location>
</feature>
<comment type="subcellular location">
    <subcellularLocation>
        <location evidence="10">Cell membrane</location>
    </subcellularLocation>
</comment>
<dbReference type="GO" id="GO:0043842">
    <property type="term" value="F:Kdo transferase activity"/>
    <property type="evidence" value="ECO:0007669"/>
    <property type="project" value="UniProtKB-EC"/>
</dbReference>
<comment type="pathway">
    <text evidence="2 10">Bacterial outer membrane biogenesis; LPS core biosynthesis.</text>
</comment>
<feature type="site" description="Transition state stabilizer" evidence="9">
    <location>
        <position position="221"/>
    </location>
</feature>
<dbReference type="RefSeq" id="WP_108434728.1">
    <property type="nucleotide sequence ID" value="NZ_CP028918.1"/>
</dbReference>
<evidence type="ECO:0000256" key="6">
    <source>
        <dbReference type="ARBA" id="ARBA00031445"/>
    </source>
</evidence>
<dbReference type="GO" id="GO:0009245">
    <property type="term" value="P:lipid A biosynthetic process"/>
    <property type="evidence" value="ECO:0007669"/>
    <property type="project" value="TreeGrafter"/>
</dbReference>
<gene>
    <name evidence="12" type="ORF">HYN69_04700</name>
</gene>
<accession>A0A2S0UJA4</accession>
<evidence type="ECO:0000256" key="3">
    <source>
        <dbReference type="ARBA" id="ARBA00012621"/>
    </source>
</evidence>
<dbReference type="GO" id="GO:0005886">
    <property type="term" value="C:plasma membrane"/>
    <property type="evidence" value="ECO:0007669"/>
    <property type="project" value="UniProtKB-SubCell"/>
</dbReference>
<protein>
    <recommendedName>
        <fullName evidence="4 10">3-deoxy-D-manno-octulosonic acid transferase</fullName>
        <shortName evidence="10">Kdo transferase</shortName>
        <ecNumber evidence="3 10">2.4.99.12</ecNumber>
    </recommendedName>
    <alternativeName>
        <fullName evidence="6 10">Lipid IV(A) 3-deoxy-D-manno-octulosonic acid transferase</fullName>
    </alternativeName>
</protein>
<keyword evidence="13" id="KW-1185">Reference proteome</keyword>
<comment type="catalytic activity">
    <reaction evidence="7 10">
        <text>lipid IVA (E. coli) + CMP-3-deoxy-beta-D-manno-octulosonate = alpha-Kdo-(2-&gt;6)-lipid IVA (E. coli) + CMP + H(+)</text>
        <dbReference type="Rhea" id="RHEA:28066"/>
        <dbReference type="ChEBI" id="CHEBI:15378"/>
        <dbReference type="ChEBI" id="CHEBI:58603"/>
        <dbReference type="ChEBI" id="CHEBI:60364"/>
        <dbReference type="ChEBI" id="CHEBI:60377"/>
        <dbReference type="ChEBI" id="CHEBI:85987"/>
        <dbReference type="EC" id="2.4.99.12"/>
    </reaction>
</comment>
<dbReference type="Gene3D" id="3.40.50.11720">
    <property type="entry name" value="3-Deoxy-D-manno-octulosonic-acid transferase, N-terminal domain"/>
    <property type="match status" value="1"/>
</dbReference>
<reference evidence="12 13" key="1">
    <citation type="submission" date="2018-04" db="EMBL/GenBank/DDBJ databases">
        <title>Genome sequencing of Gemmobacter.</title>
        <authorList>
            <person name="Yi H."/>
            <person name="Baek M.-G."/>
        </authorList>
    </citation>
    <scope>NUCLEOTIDE SEQUENCE [LARGE SCALE GENOMIC DNA]</scope>
    <source>
        <strain evidence="12 13">HYN0069</strain>
    </source>
</reference>
<dbReference type="AlphaFoldDB" id="A0A2S0UJA4"/>
<keyword evidence="5 10" id="KW-0808">Transferase</keyword>
<dbReference type="Proteomes" id="UP000244496">
    <property type="component" value="Chromosome"/>
</dbReference>
<evidence type="ECO:0000256" key="7">
    <source>
        <dbReference type="ARBA" id="ARBA00049183"/>
    </source>
</evidence>
<dbReference type="Pfam" id="PF04413">
    <property type="entry name" value="Glycos_transf_N"/>
    <property type="match status" value="1"/>
</dbReference>
<dbReference type="PANTHER" id="PTHR42755:SF1">
    <property type="entry name" value="3-DEOXY-D-MANNO-OCTULOSONIC ACID TRANSFERASE, MITOCHONDRIAL-RELATED"/>
    <property type="match status" value="1"/>
</dbReference>
<feature type="active site" description="Proton acceptor" evidence="8">
    <location>
        <position position="76"/>
    </location>
</feature>
<evidence type="ECO:0000313" key="13">
    <source>
        <dbReference type="Proteomes" id="UP000244496"/>
    </source>
</evidence>
<name>A0A2S0UJA4_9RHOB</name>
<dbReference type="PANTHER" id="PTHR42755">
    <property type="entry name" value="3-DEOXY-MANNO-OCTULOSONATE CYTIDYLYLTRANSFERASE"/>
    <property type="match status" value="1"/>
</dbReference>
<evidence type="ECO:0000256" key="9">
    <source>
        <dbReference type="PIRSR" id="PIRSR639901-2"/>
    </source>
</evidence>
<dbReference type="EMBL" id="CP028918">
    <property type="protein sequence ID" value="AWB47904.1"/>
    <property type="molecule type" value="Genomic_DNA"/>
</dbReference>
<dbReference type="SUPFAM" id="SSF53756">
    <property type="entry name" value="UDP-Glycosyltransferase/glycogen phosphorylase"/>
    <property type="match status" value="1"/>
</dbReference>
<dbReference type="InterPro" id="IPR039901">
    <property type="entry name" value="Kdotransferase"/>
</dbReference>
<comment type="function">
    <text evidence="1 10">Involved in lipopolysaccharide (LPS) biosynthesis. Catalyzes the transfer of 3-deoxy-D-manno-octulosonate (Kdo) residue(s) from CMP-Kdo to lipid IV(A), the tetraacyldisaccharide-1,4'-bisphosphate precursor of lipid A.</text>
</comment>
<dbReference type="UniPathway" id="UPA00958"/>